<dbReference type="InterPro" id="IPR036388">
    <property type="entry name" value="WH-like_DNA-bd_sf"/>
</dbReference>
<dbReference type="EMBL" id="MLCO01000450">
    <property type="protein sequence ID" value="ONG44074.1"/>
    <property type="molecule type" value="Genomic_DNA"/>
</dbReference>
<keyword evidence="4" id="KW-0804">Transcription</keyword>
<dbReference type="InterPro" id="IPR036390">
    <property type="entry name" value="WH_DNA-bd_sf"/>
</dbReference>
<dbReference type="PANTHER" id="PTHR30537:SF5">
    <property type="entry name" value="HTH-TYPE TRANSCRIPTIONAL ACTIVATOR TTDR-RELATED"/>
    <property type="match status" value="1"/>
</dbReference>
<dbReference type="PROSITE" id="PS50931">
    <property type="entry name" value="HTH_LYSR"/>
    <property type="match status" value="1"/>
</dbReference>
<dbReference type="OrthoDB" id="9812435at2"/>
<comment type="similarity">
    <text evidence="1">Belongs to the LysR transcriptional regulatory family.</text>
</comment>
<dbReference type="CDD" id="cd08422">
    <property type="entry name" value="PBP2_CrgA_like"/>
    <property type="match status" value="1"/>
</dbReference>
<sequence length="314" mass="34060">MRFPPIIGRGRKTPVQDLQELSALLAVAEAGSFTAAAERMGRDASVLSRRVAALEQSLGVRLLTRTTRRVSLTEAGAAYCRRIQPLLEELASAGREASEHAARPQGLVRVSLPVTFGRHWVAPLVPRFLLEHPEIRLELRFSDRVVDLVADGFDLAIRVAARPLRDSSLTLRRIAGYRNMLVAAPSYLAVAGVPQAPEELARHACLGFTGHADYPDWVLARGEARHRLRPAFRLATDLSEMALQAAVEGAGITLTPDWLAGPGLRDGRLAEILPGWGGPGQGGVYAVLPPGHLVPARTRLFVEAVTKAIRAGWR</sequence>
<evidence type="ECO:0000256" key="4">
    <source>
        <dbReference type="ARBA" id="ARBA00023163"/>
    </source>
</evidence>
<keyword evidence="7" id="KW-1185">Reference proteome</keyword>
<dbReference type="InterPro" id="IPR058163">
    <property type="entry name" value="LysR-type_TF_proteobact-type"/>
</dbReference>
<evidence type="ECO:0000259" key="5">
    <source>
        <dbReference type="PROSITE" id="PS50931"/>
    </source>
</evidence>
<accession>A0A1V2GW92</accession>
<dbReference type="Proteomes" id="UP000188879">
    <property type="component" value="Unassembled WGS sequence"/>
</dbReference>
<dbReference type="InterPro" id="IPR005119">
    <property type="entry name" value="LysR_subst-bd"/>
</dbReference>
<evidence type="ECO:0000256" key="1">
    <source>
        <dbReference type="ARBA" id="ARBA00009437"/>
    </source>
</evidence>
<evidence type="ECO:0000313" key="6">
    <source>
        <dbReference type="EMBL" id="ONG44074.1"/>
    </source>
</evidence>
<organism evidence="6 7">
    <name type="scientific">Teichococcus deserti</name>
    <dbReference type="NCBI Taxonomy" id="1817963"/>
    <lineage>
        <taxon>Bacteria</taxon>
        <taxon>Pseudomonadati</taxon>
        <taxon>Pseudomonadota</taxon>
        <taxon>Alphaproteobacteria</taxon>
        <taxon>Acetobacterales</taxon>
        <taxon>Roseomonadaceae</taxon>
        <taxon>Roseomonas</taxon>
    </lineage>
</organism>
<evidence type="ECO:0000256" key="3">
    <source>
        <dbReference type="ARBA" id="ARBA00023125"/>
    </source>
</evidence>
<dbReference type="GO" id="GO:0003700">
    <property type="term" value="F:DNA-binding transcription factor activity"/>
    <property type="evidence" value="ECO:0007669"/>
    <property type="project" value="InterPro"/>
</dbReference>
<dbReference type="Pfam" id="PF00126">
    <property type="entry name" value="HTH_1"/>
    <property type="match status" value="1"/>
</dbReference>
<evidence type="ECO:0000256" key="2">
    <source>
        <dbReference type="ARBA" id="ARBA00023015"/>
    </source>
</evidence>
<protein>
    <submittedName>
        <fullName evidence="6">Transcriptional regulator</fullName>
    </submittedName>
</protein>
<comment type="caution">
    <text evidence="6">The sequence shown here is derived from an EMBL/GenBank/DDBJ whole genome shotgun (WGS) entry which is preliminary data.</text>
</comment>
<dbReference type="GO" id="GO:0006351">
    <property type="term" value="P:DNA-templated transcription"/>
    <property type="evidence" value="ECO:0007669"/>
    <property type="project" value="TreeGrafter"/>
</dbReference>
<dbReference type="AlphaFoldDB" id="A0A1V2GW92"/>
<dbReference type="Gene3D" id="3.40.190.290">
    <property type="match status" value="1"/>
</dbReference>
<gene>
    <name evidence="6" type="ORF">BKE38_28425</name>
</gene>
<dbReference type="GO" id="GO:0043565">
    <property type="term" value="F:sequence-specific DNA binding"/>
    <property type="evidence" value="ECO:0007669"/>
    <property type="project" value="TreeGrafter"/>
</dbReference>
<keyword evidence="2" id="KW-0805">Transcription regulation</keyword>
<proteinExistence type="inferred from homology"/>
<dbReference type="InterPro" id="IPR000847">
    <property type="entry name" value="LysR_HTH_N"/>
</dbReference>
<name>A0A1V2GW92_9PROT</name>
<dbReference type="SUPFAM" id="SSF46785">
    <property type="entry name" value="Winged helix' DNA-binding domain"/>
    <property type="match status" value="1"/>
</dbReference>
<dbReference type="PANTHER" id="PTHR30537">
    <property type="entry name" value="HTH-TYPE TRANSCRIPTIONAL REGULATOR"/>
    <property type="match status" value="1"/>
</dbReference>
<keyword evidence="3" id="KW-0238">DNA-binding</keyword>
<feature type="domain" description="HTH lysR-type" evidence="5">
    <location>
        <begin position="16"/>
        <end position="73"/>
    </location>
</feature>
<dbReference type="SUPFAM" id="SSF53850">
    <property type="entry name" value="Periplasmic binding protein-like II"/>
    <property type="match status" value="1"/>
</dbReference>
<evidence type="ECO:0000313" key="7">
    <source>
        <dbReference type="Proteomes" id="UP000188879"/>
    </source>
</evidence>
<dbReference type="FunFam" id="1.10.10.10:FF:000001">
    <property type="entry name" value="LysR family transcriptional regulator"/>
    <property type="match status" value="1"/>
</dbReference>
<reference evidence="6 7" key="1">
    <citation type="submission" date="2016-10" db="EMBL/GenBank/DDBJ databases">
        <title>Draft Genome sequence of Roseomonas sp. strain M3.</title>
        <authorList>
            <person name="Subhash Y."/>
            <person name="Lee S."/>
        </authorList>
    </citation>
    <scope>NUCLEOTIDE SEQUENCE [LARGE SCALE GENOMIC DNA]</scope>
    <source>
        <strain evidence="6 7">M3</strain>
    </source>
</reference>
<dbReference type="Pfam" id="PF03466">
    <property type="entry name" value="LysR_substrate"/>
    <property type="match status" value="1"/>
</dbReference>
<dbReference type="Gene3D" id="1.10.10.10">
    <property type="entry name" value="Winged helix-like DNA-binding domain superfamily/Winged helix DNA-binding domain"/>
    <property type="match status" value="1"/>
</dbReference>